<feature type="compositionally biased region" description="Low complexity" evidence="1">
    <location>
        <begin position="114"/>
        <end position="126"/>
    </location>
</feature>
<evidence type="ECO:0000313" key="4">
    <source>
        <dbReference type="Proteomes" id="UP001321473"/>
    </source>
</evidence>
<evidence type="ECO:0000313" key="3">
    <source>
        <dbReference type="EMBL" id="KAK8778960.1"/>
    </source>
</evidence>
<keyword evidence="4" id="KW-1185">Reference proteome</keyword>
<proteinExistence type="predicted"/>
<dbReference type="Proteomes" id="UP001321473">
    <property type="component" value="Unassembled WGS sequence"/>
</dbReference>
<sequence length="328" mass="36576">LRVSPTQGPPQKAPLFGRRPRSRWLWLIFMTFVILIVGFLLLFFFNNGRTGKWVQSLNNVTCAVTLSYAYLSHTAETTRFCPQRVYRELIIINASETKAPPSQPTSKLTKRADTSSTSEAAEVTTSGERSADASTTPVKPTKKKRVRGTSTTKAAAATATTGAGQEDSSAPADLTRHNDRLFCVFSGGRKSEIVLPDDGVCKYIVFDSVSPVKYTAKFTSLNSGDSFDAFMRDIGKFQRSVPLLSIAKHAWDEMASKEERDANSSVLEAYARRGVAGFGCALYYHTIRYASDSGTHLALLSEVRYTLRQLQGYRERNRERERQRVEEK</sequence>
<evidence type="ECO:0000256" key="1">
    <source>
        <dbReference type="SAM" id="MobiDB-lite"/>
    </source>
</evidence>
<feature type="transmembrane region" description="Helical" evidence="2">
    <location>
        <begin position="24"/>
        <end position="45"/>
    </location>
</feature>
<keyword evidence="2" id="KW-0812">Transmembrane</keyword>
<dbReference type="EMBL" id="JARKHS020010262">
    <property type="protein sequence ID" value="KAK8778960.1"/>
    <property type="molecule type" value="Genomic_DNA"/>
</dbReference>
<organism evidence="3 4">
    <name type="scientific">Amblyomma americanum</name>
    <name type="common">Lone star tick</name>
    <dbReference type="NCBI Taxonomy" id="6943"/>
    <lineage>
        <taxon>Eukaryota</taxon>
        <taxon>Metazoa</taxon>
        <taxon>Ecdysozoa</taxon>
        <taxon>Arthropoda</taxon>
        <taxon>Chelicerata</taxon>
        <taxon>Arachnida</taxon>
        <taxon>Acari</taxon>
        <taxon>Parasitiformes</taxon>
        <taxon>Ixodida</taxon>
        <taxon>Ixodoidea</taxon>
        <taxon>Ixodidae</taxon>
        <taxon>Amblyomminae</taxon>
        <taxon>Amblyomma</taxon>
    </lineage>
</organism>
<comment type="caution">
    <text evidence="3">The sequence shown here is derived from an EMBL/GenBank/DDBJ whole genome shotgun (WGS) entry which is preliminary data.</text>
</comment>
<feature type="non-terminal residue" evidence="3">
    <location>
        <position position="1"/>
    </location>
</feature>
<keyword evidence="2" id="KW-0472">Membrane</keyword>
<accession>A0AAQ4EW51</accession>
<name>A0AAQ4EW51_AMBAM</name>
<protein>
    <submittedName>
        <fullName evidence="3">Uncharacterized protein</fullName>
    </submittedName>
</protein>
<feature type="region of interest" description="Disordered" evidence="1">
    <location>
        <begin position="98"/>
        <end position="172"/>
    </location>
</feature>
<dbReference type="AlphaFoldDB" id="A0AAQ4EW51"/>
<feature type="compositionally biased region" description="Low complexity" evidence="1">
    <location>
        <begin position="148"/>
        <end position="164"/>
    </location>
</feature>
<evidence type="ECO:0000256" key="2">
    <source>
        <dbReference type="SAM" id="Phobius"/>
    </source>
</evidence>
<keyword evidence="2" id="KW-1133">Transmembrane helix</keyword>
<gene>
    <name evidence="3" type="ORF">V5799_019699</name>
</gene>
<reference evidence="3 4" key="1">
    <citation type="journal article" date="2023" name="Arcadia Sci">
        <title>De novo assembly of a long-read Amblyomma americanum tick genome.</title>
        <authorList>
            <person name="Chou S."/>
            <person name="Poskanzer K.E."/>
            <person name="Rollins M."/>
            <person name="Thuy-Boun P.S."/>
        </authorList>
    </citation>
    <scope>NUCLEOTIDE SEQUENCE [LARGE SCALE GENOMIC DNA]</scope>
    <source>
        <strain evidence="3">F_SG_1</strain>
        <tissue evidence="3">Salivary glands</tissue>
    </source>
</reference>